<accession>X1HNM6</accession>
<organism evidence="2">
    <name type="scientific">marine sediment metagenome</name>
    <dbReference type="NCBI Taxonomy" id="412755"/>
    <lineage>
        <taxon>unclassified sequences</taxon>
        <taxon>metagenomes</taxon>
        <taxon>ecological metagenomes</taxon>
    </lineage>
</organism>
<evidence type="ECO:0000313" key="2">
    <source>
        <dbReference type="EMBL" id="GAH71067.1"/>
    </source>
</evidence>
<feature type="non-terminal residue" evidence="2">
    <location>
        <position position="266"/>
    </location>
</feature>
<comment type="caution">
    <text evidence="2">The sequence shown here is derived from an EMBL/GenBank/DDBJ whole genome shotgun (WGS) entry which is preliminary data.</text>
</comment>
<reference evidence="2" key="1">
    <citation type="journal article" date="2014" name="Front. Microbiol.">
        <title>High frequency of phylogenetically diverse reductive dehalogenase-homologous genes in deep subseafloor sedimentary metagenomes.</title>
        <authorList>
            <person name="Kawai M."/>
            <person name="Futagami T."/>
            <person name="Toyoda A."/>
            <person name="Takaki Y."/>
            <person name="Nishi S."/>
            <person name="Hori S."/>
            <person name="Arai W."/>
            <person name="Tsubouchi T."/>
            <person name="Morono Y."/>
            <person name="Uchiyama I."/>
            <person name="Ito T."/>
            <person name="Fujiyama A."/>
            <person name="Inagaki F."/>
            <person name="Takami H."/>
        </authorList>
    </citation>
    <scope>NUCLEOTIDE SEQUENCE</scope>
    <source>
        <strain evidence="2">Expedition CK06-06</strain>
    </source>
</reference>
<dbReference type="AlphaFoldDB" id="X1HNM6"/>
<proteinExistence type="predicted"/>
<feature type="transmembrane region" description="Helical" evidence="1">
    <location>
        <begin position="88"/>
        <end position="106"/>
    </location>
</feature>
<evidence type="ECO:0000256" key="1">
    <source>
        <dbReference type="SAM" id="Phobius"/>
    </source>
</evidence>
<keyword evidence="1" id="KW-1133">Transmembrane helix</keyword>
<dbReference type="EMBL" id="BARU01029795">
    <property type="protein sequence ID" value="GAH71067.1"/>
    <property type="molecule type" value="Genomic_DNA"/>
</dbReference>
<keyword evidence="1" id="KW-0472">Membrane</keyword>
<name>X1HNM6_9ZZZZ</name>
<protein>
    <submittedName>
        <fullName evidence="2">Uncharacterized protein</fullName>
    </submittedName>
</protein>
<keyword evidence="1" id="KW-0812">Transmembrane</keyword>
<gene>
    <name evidence="2" type="ORF">S03H2_47352</name>
</gene>
<sequence length="266" mass="28284">HPAVWWVSSRIRSERENCCDDLAIHACGGRTTYAHALAALAELSVAWQPKGISRLVAAKRLMPGAGVKLLARVRRIIGLPDSGSAPRWMAGVLVVASLIASGLIIYGSTASGQAPQAATPPATQPAETIPLGQVIERTIGDVDEGERDHLIDFETGKLFALPGGFGGWPAPRRTEWMTQDGRDALVDGAGDGWVIGGYDFQAASMGAAKWEAIRPEDVRARLRAGEPGVKTLTRGRRKSYAVGRPWSPGSILAFKTRDGGIGVLQC</sequence>
<feature type="non-terminal residue" evidence="2">
    <location>
        <position position="1"/>
    </location>
</feature>